<keyword evidence="3" id="KW-1185">Reference proteome</keyword>
<sequence length="61" mass="6959">MTDGGDESRTNVQVYRANNHRATPYHQHLGYPCQPQLRTCQYDVRELCLLDLAAELGAPRD</sequence>
<name>A0A9P7AQ50_9AGAM</name>
<evidence type="ECO:0000313" key="1">
    <source>
        <dbReference type="EMBL" id="KAG1794013.1"/>
    </source>
</evidence>
<evidence type="ECO:0000313" key="3">
    <source>
        <dbReference type="Proteomes" id="UP000807769"/>
    </source>
</evidence>
<comment type="caution">
    <text evidence="1">The sequence shown here is derived from an EMBL/GenBank/DDBJ whole genome shotgun (WGS) entry which is preliminary data.</text>
</comment>
<gene>
    <name evidence="2" type="ORF">BJ212DRAFT_1317853</name>
    <name evidence="1" type="ORF">BJ212DRAFT_1413971</name>
</gene>
<dbReference type="Proteomes" id="UP000807769">
    <property type="component" value="Unassembled WGS sequence"/>
</dbReference>
<dbReference type="EMBL" id="JABBWG010000406">
    <property type="protein sequence ID" value="KAG1794013.1"/>
    <property type="molecule type" value="Genomic_DNA"/>
</dbReference>
<dbReference type="RefSeq" id="XP_041199325.1">
    <property type="nucleotide sequence ID" value="XM_041334278.1"/>
</dbReference>
<protein>
    <submittedName>
        <fullName evidence="1">Uncharacterized protein</fullName>
    </submittedName>
</protein>
<dbReference type="GeneID" id="64628295"/>
<proteinExistence type="predicted"/>
<dbReference type="EMBL" id="JABBWG010000002">
    <property type="protein sequence ID" value="KAG1826072.1"/>
    <property type="molecule type" value="Genomic_DNA"/>
</dbReference>
<evidence type="ECO:0000313" key="2">
    <source>
        <dbReference type="EMBL" id="KAG1826072.1"/>
    </source>
</evidence>
<reference evidence="1" key="1">
    <citation type="journal article" date="2020" name="New Phytol.">
        <title>Comparative genomics reveals dynamic genome evolution in host specialist ectomycorrhizal fungi.</title>
        <authorList>
            <person name="Lofgren L.A."/>
            <person name="Nguyen N.H."/>
            <person name="Vilgalys R."/>
            <person name="Ruytinx J."/>
            <person name="Liao H.L."/>
            <person name="Branco S."/>
            <person name="Kuo A."/>
            <person name="LaButti K."/>
            <person name="Lipzen A."/>
            <person name="Andreopoulos W."/>
            <person name="Pangilinan J."/>
            <person name="Riley R."/>
            <person name="Hundley H."/>
            <person name="Na H."/>
            <person name="Barry K."/>
            <person name="Grigoriev I.V."/>
            <person name="Stajich J.E."/>
            <person name="Kennedy P.G."/>
        </authorList>
    </citation>
    <scope>NUCLEOTIDE SEQUENCE</scope>
    <source>
        <strain evidence="1">MN1</strain>
    </source>
</reference>
<accession>A0A9P7AQ50</accession>
<organism evidence="1 3">
    <name type="scientific">Suillus subaureus</name>
    <dbReference type="NCBI Taxonomy" id="48587"/>
    <lineage>
        <taxon>Eukaryota</taxon>
        <taxon>Fungi</taxon>
        <taxon>Dikarya</taxon>
        <taxon>Basidiomycota</taxon>
        <taxon>Agaricomycotina</taxon>
        <taxon>Agaricomycetes</taxon>
        <taxon>Agaricomycetidae</taxon>
        <taxon>Boletales</taxon>
        <taxon>Suillineae</taxon>
        <taxon>Suillaceae</taxon>
        <taxon>Suillus</taxon>
    </lineage>
</organism>
<dbReference type="AlphaFoldDB" id="A0A9P7AQ50"/>